<dbReference type="SUPFAM" id="SSF50494">
    <property type="entry name" value="Trypsin-like serine proteases"/>
    <property type="match status" value="1"/>
</dbReference>
<dbReference type="AlphaFoldDB" id="A0A1E3W5E3"/>
<evidence type="ECO:0000313" key="2">
    <source>
        <dbReference type="EMBL" id="ODS01038.1"/>
    </source>
</evidence>
<evidence type="ECO:0000256" key="1">
    <source>
        <dbReference type="SAM" id="SignalP"/>
    </source>
</evidence>
<reference evidence="2 3" key="1">
    <citation type="journal article" date="2016" name="Environ. Microbiol.">
        <title>New Methyloceanibacter diversity from North Sea sediments includes methanotroph containing solely the soluble methane monooxygenase.</title>
        <authorList>
            <person name="Vekeman B."/>
            <person name="Kerckhof F.M."/>
            <person name="Cremers G."/>
            <person name="de Vos P."/>
            <person name="Vandamme P."/>
            <person name="Boon N."/>
            <person name="Op den Camp H.J."/>
            <person name="Heylen K."/>
        </authorList>
    </citation>
    <scope>NUCLEOTIDE SEQUENCE [LARGE SCALE GENOMIC DNA]</scope>
    <source>
        <strain evidence="2 3">R-67174</strain>
    </source>
</reference>
<dbReference type="OrthoDB" id="267336at2"/>
<keyword evidence="3" id="KW-1185">Reference proteome</keyword>
<dbReference type="Pfam" id="PF13365">
    <property type="entry name" value="Trypsin_2"/>
    <property type="match status" value="1"/>
</dbReference>
<comment type="caution">
    <text evidence="2">The sequence shown here is derived from an EMBL/GenBank/DDBJ whole genome shotgun (WGS) entry which is preliminary data.</text>
</comment>
<feature type="chain" id="PRO_5009138997" description="Serine protease" evidence="1">
    <location>
        <begin position="21"/>
        <end position="339"/>
    </location>
</feature>
<dbReference type="RefSeq" id="WP_069435884.1">
    <property type="nucleotide sequence ID" value="NZ_LPWG01000002.1"/>
</dbReference>
<name>A0A1E3W5E3_9HYPH</name>
<dbReference type="Gene3D" id="2.40.10.10">
    <property type="entry name" value="Trypsin-like serine proteases"/>
    <property type="match status" value="2"/>
</dbReference>
<evidence type="ECO:0000313" key="3">
    <source>
        <dbReference type="Proteomes" id="UP000094501"/>
    </source>
</evidence>
<evidence type="ECO:0008006" key="4">
    <source>
        <dbReference type="Google" id="ProtNLM"/>
    </source>
</evidence>
<organism evidence="2 3">
    <name type="scientific">Methyloceanibacter methanicus</name>
    <dbReference type="NCBI Taxonomy" id="1774968"/>
    <lineage>
        <taxon>Bacteria</taxon>
        <taxon>Pseudomonadati</taxon>
        <taxon>Pseudomonadota</taxon>
        <taxon>Alphaproteobacteria</taxon>
        <taxon>Hyphomicrobiales</taxon>
        <taxon>Hyphomicrobiaceae</taxon>
        <taxon>Methyloceanibacter</taxon>
    </lineage>
</organism>
<proteinExistence type="predicted"/>
<sequence length="339" mass="36309">MRVGWILLGSGLALSTIALAAEPEAAGTLTERFQNLSAKFQSLAGRSRFAAPDSASLVGIQRDLELLLNEVKAIYGPDDRRNYYRASPHERRAADATAVLVNSLKVTPNDDGTVSVSDEGAHLCGPASGFPAERFWDEPAPGFCSGFKVGPRLIATAGHCVHVATCPSTTVLFGFRKETESQPVSTTFARKDLYQCREVVAGALGGEDGSDWRVIRVDRDIEDVPTVALSSDPVQFGQPLTVVGYPMGLPVKIAANATVRDVRQAFFVANLDTYGGNSGSVVYDTDKLRAGELVARGVLVRGEEDFLMSSPCRISNKCPDQGCRGEDVTKAEMLRAAIP</sequence>
<feature type="signal peptide" evidence="1">
    <location>
        <begin position="1"/>
        <end position="20"/>
    </location>
</feature>
<dbReference type="Proteomes" id="UP000094501">
    <property type="component" value="Unassembled WGS sequence"/>
</dbReference>
<accession>A0A1E3W5E3</accession>
<dbReference type="InterPro" id="IPR043504">
    <property type="entry name" value="Peptidase_S1_PA_chymotrypsin"/>
</dbReference>
<dbReference type="EMBL" id="LPWG01000002">
    <property type="protein sequence ID" value="ODS01038.1"/>
    <property type="molecule type" value="Genomic_DNA"/>
</dbReference>
<dbReference type="STRING" id="1774968.AUC68_11640"/>
<protein>
    <recommendedName>
        <fullName evidence="4">Serine protease</fullName>
    </recommendedName>
</protein>
<gene>
    <name evidence="2" type="ORF">AUC68_11640</name>
</gene>
<keyword evidence="1" id="KW-0732">Signal</keyword>
<dbReference type="InterPro" id="IPR009003">
    <property type="entry name" value="Peptidase_S1_PA"/>
</dbReference>